<dbReference type="PANTHER" id="PTHR30204:SF90">
    <property type="entry name" value="HTH-TYPE TRANSCRIPTIONAL ACTIVATOR MTA"/>
    <property type="match status" value="1"/>
</dbReference>
<evidence type="ECO:0000313" key="3">
    <source>
        <dbReference type="EMBL" id="MBU9725151.1"/>
    </source>
</evidence>
<dbReference type="PROSITE" id="PS50937">
    <property type="entry name" value="HTH_MERR_2"/>
    <property type="match status" value="1"/>
</dbReference>
<feature type="domain" description="HTH merR-type" evidence="2">
    <location>
        <begin position="1"/>
        <end position="70"/>
    </location>
</feature>
<dbReference type="CDD" id="cd01106">
    <property type="entry name" value="HTH_TipAL-Mta"/>
    <property type="match status" value="1"/>
</dbReference>
<dbReference type="Pfam" id="PF13411">
    <property type="entry name" value="MerR_1"/>
    <property type="match status" value="1"/>
</dbReference>
<protein>
    <submittedName>
        <fullName evidence="3">MerR family transcriptional regulator</fullName>
    </submittedName>
</protein>
<organism evidence="3 4">
    <name type="scientific">Diplocloster modestus</name>
    <dbReference type="NCBI Taxonomy" id="2850322"/>
    <lineage>
        <taxon>Bacteria</taxon>
        <taxon>Bacillati</taxon>
        <taxon>Bacillota</taxon>
        <taxon>Clostridia</taxon>
        <taxon>Lachnospirales</taxon>
        <taxon>Lachnospiraceae</taxon>
        <taxon>Diplocloster</taxon>
    </lineage>
</organism>
<gene>
    <name evidence="3" type="ORF">KTH90_03900</name>
</gene>
<name>A0ABS6K3P6_9FIRM</name>
<dbReference type="SMART" id="SM00422">
    <property type="entry name" value="HTH_MERR"/>
    <property type="match status" value="1"/>
</dbReference>
<dbReference type="Gene3D" id="1.10.1660.10">
    <property type="match status" value="1"/>
</dbReference>
<reference evidence="3 4" key="1">
    <citation type="submission" date="2021-06" db="EMBL/GenBank/DDBJ databases">
        <title>Description of novel taxa of the family Lachnospiraceae.</title>
        <authorList>
            <person name="Chaplin A.V."/>
            <person name="Sokolova S.R."/>
            <person name="Pikina A.P."/>
            <person name="Korzhanova M."/>
            <person name="Belova V."/>
            <person name="Korostin D."/>
            <person name="Efimov B.A."/>
        </authorList>
    </citation>
    <scope>NUCLEOTIDE SEQUENCE [LARGE SCALE GENOMIC DNA]</scope>
    <source>
        <strain evidence="3 4">ASD4241</strain>
    </source>
</reference>
<dbReference type="Pfam" id="PF07739">
    <property type="entry name" value="TipAS"/>
    <property type="match status" value="1"/>
</dbReference>
<proteinExistence type="predicted"/>
<dbReference type="InterPro" id="IPR047057">
    <property type="entry name" value="MerR_fam"/>
</dbReference>
<dbReference type="SUPFAM" id="SSF46955">
    <property type="entry name" value="Putative DNA-binding domain"/>
    <property type="match status" value="1"/>
</dbReference>
<dbReference type="InterPro" id="IPR012925">
    <property type="entry name" value="TipAS_dom"/>
</dbReference>
<comment type="caution">
    <text evidence="3">The sequence shown here is derived from an EMBL/GenBank/DDBJ whole genome shotgun (WGS) entry which is preliminary data.</text>
</comment>
<dbReference type="Proteomes" id="UP001314681">
    <property type="component" value="Unassembled WGS sequence"/>
</dbReference>
<accession>A0ABS6K3P6</accession>
<dbReference type="PRINTS" id="PR00040">
    <property type="entry name" value="HTHMERR"/>
</dbReference>
<keyword evidence="4" id="KW-1185">Reference proteome</keyword>
<evidence type="ECO:0000259" key="2">
    <source>
        <dbReference type="PROSITE" id="PS50937"/>
    </source>
</evidence>
<evidence type="ECO:0000256" key="1">
    <source>
        <dbReference type="ARBA" id="ARBA00023125"/>
    </source>
</evidence>
<keyword evidence="1" id="KW-0238">DNA-binding</keyword>
<dbReference type="InterPro" id="IPR000551">
    <property type="entry name" value="MerR-type_HTH_dom"/>
</dbReference>
<dbReference type="EMBL" id="JAHQCX010000002">
    <property type="protein sequence ID" value="MBU9725151.1"/>
    <property type="molecule type" value="Genomic_DNA"/>
</dbReference>
<dbReference type="InterPro" id="IPR009061">
    <property type="entry name" value="DNA-bd_dom_put_sf"/>
</dbReference>
<dbReference type="PANTHER" id="PTHR30204">
    <property type="entry name" value="REDOX-CYCLING DRUG-SENSING TRANSCRIPTIONAL ACTIVATOR SOXR"/>
    <property type="match status" value="1"/>
</dbReference>
<evidence type="ECO:0000313" key="4">
    <source>
        <dbReference type="Proteomes" id="UP001314681"/>
    </source>
</evidence>
<sequence>MMTVKQVSKLAGVSVRTLQFYDGIGLLKPTNTTAAGYRLYDEDALEKLQQILFFKELDFTLKEIQIIMNDPAFNKDAAFKKQRELIELKRDRLNALLGLLDKLIIGEKCMDFEDFDMSEYFRILNNFKGMHTDEIVKRLGSMEAFDEMFSDLKFREKDIADMAVKQYGSIEAFTSAMEKNFQDYLSNGPVISPSEAGDLIEKTDEITGRLTADLSKNVSSPEIQKIVRELVDFTNKCANGIEMGDNYWPLMAEAYLSTPLYIEVTDKKYGKGASNFIGLALKFYLDGK</sequence>